<keyword evidence="2" id="KW-1185">Reference proteome</keyword>
<reference evidence="1" key="1">
    <citation type="submission" date="2021-02" db="EMBL/GenBank/DDBJ databases">
        <authorList>
            <person name="Cremers G."/>
            <person name="Picone N."/>
        </authorList>
    </citation>
    <scope>NUCLEOTIDE SEQUENCE</scope>
    <source>
        <strain evidence="1">PQ17</strain>
    </source>
</reference>
<evidence type="ECO:0000313" key="2">
    <source>
        <dbReference type="Proteomes" id="UP000663859"/>
    </source>
</evidence>
<name>A0A8J2FNP6_9BACT</name>
<organism evidence="1 2">
    <name type="scientific">Candidatus Methylacidithermus pantelleriae</name>
    <dbReference type="NCBI Taxonomy" id="2744239"/>
    <lineage>
        <taxon>Bacteria</taxon>
        <taxon>Pseudomonadati</taxon>
        <taxon>Verrucomicrobiota</taxon>
        <taxon>Methylacidiphilae</taxon>
        <taxon>Methylacidiphilales</taxon>
        <taxon>Methylacidiphilaceae</taxon>
        <taxon>Candidatus Methylacidithermus</taxon>
    </lineage>
</organism>
<proteinExistence type="predicted"/>
<evidence type="ECO:0000313" key="1">
    <source>
        <dbReference type="EMBL" id="CAF0697282.1"/>
    </source>
</evidence>
<gene>
    <name evidence="1" type="ORF">MPNT_210033</name>
</gene>
<sequence>MQPAVFVARLLSGSIVDSVIDWRMAADLTAQRLADSQQAVIAPGETIALGKVTGFSSPEKAARSSWWLRRYLHWTCRNFSSRPKLLLGGDVIVLSAPKSGRTWIRTFLCAYLCKC</sequence>
<protein>
    <submittedName>
        <fullName evidence="1">Rod shape-determining protein MreC</fullName>
    </submittedName>
</protein>
<comment type="caution">
    <text evidence="1">The sequence shown here is derived from an EMBL/GenBank/DDBJ whole genome shotgun (WGS) entry which is preliminary data.</text>
</comment>
<dbReference type="EMBL" id="CAJNOB010000014">
    <property type="protein sequence ID" value="CAF0697282.1"/>
    <property type="molecule type" value="Genomic_DNA"/>
</dbReference>
<accession>A0A8J2FNP6</accession>
<dbReference type="Proteomes" id="UP000663859">
    <property type="component" value="Unassembled WGS sequence"/>
</dbReference>
<dbReference type="AlphaFoldDB" id="A0A8J2FNP6"/>
<dbReference type="RefSeq" id="WP_174583171.1">
    <property type="nucleotide sequence ID" value="NZ_CAJNOB010000014.1"/>
</dbReference>